<evidence type="ECO:0000313" key="3">
    <source>
        <dbReference type="Proteomes" id="UP000325295"/>
    </source>
</evidence>
<dbReference type="InterPro" id="IPR023385">
    <property type="entry name" value="YopX-like_C"/>
</dbReference>
<reference evidence="2 3" key="1">
    <citation type="submission" date="2019-09" db="EMBL/GenBank/DDBJ databases">
        <title>Complete Genome Sequence of Lactobacillus nenjiangensis SH-Y15, isolated from sauerkraut.</title>
        <authorList>
            <person name="Yang H."/>
        </authorList>
    </citation>
    <scope>NUCLEOTIDE SEQUENCE [LARGE SCALE GENOMIC DNA]</scope>
    <source>
        <strain evidence="2 3">SH-Y15</strain>
    </source>
</reference>
<dbReference type="NCBIfam" id="TIGR01671">
    <property type="entry name" value="phage_TIGR01671"/>
    <property type="match status" value="1"/>
</dbReference>
<dbReference type="OrthoDB" id="1809393at2"/>
<dbReference type="InterPro" id="IPR019096">
    <property type="entry name" value="YopX_protein"/>
</dbReference>
<feature type="domain" description="YopX protein" evidence="1">
    <location>
        <begin position="6"/>
        <end position="152"/>
    </location>
</feature>
<dbReference type="Proteomes" id="UP000325295">
    <property type="component" value="Chromosome"/>
</dbReference>
<accession>A0A5P1X5R2</accession>
<organism evidence="2 3">
    <name type="scientific">Paucilactobacillus nenjiangensis</name>
    <dbReference type="NCBI Taxonomy" id="1296540"/>
    <lineage>
        <taxon>Bacteria</taxon>
        <taxon>Bacillati</taxon>
        <taxon>Bacillota</taxon>
        <taxon>Bacilli</taxon>
        <taxon>Lactobacillales</taxon>
        <taxon>Lactobacillaceae</taxon>
        <taxon>Paucilactobacillus</taxon>
    </lineage>
</organism>
<protein>
    <recommendedName>
        <fullName evidence="1">YopX protein domain-containing protein</fullName>
    </recommendedName>
</protein>
<dbReference type="SUPFAM" id="SSF159006">
    <property type="entry name" value="YopX-like"/>
    <property type="match status" value="1"/>
</dbReference>
<dbReference type="Gene3D" id="2.30.30.290">
    <property type="entry name" value="YopX-like domains"/>
    <property type="match status" value="1"/>
</dbReference>
<sequence length="153" mass="17710">MRAYRFRTWFENKMYKVSSFIQQDETTIKFCGYTEDLKLADDFSDNIMQYTGVKDVNGKEVFEGDIVAEQYQRIEGPNYDPISFGFIDNDVEIDATLIGEVVIWPSAGVMINKIITPDDWQFDKEHVVPTKFHVTKSCEVLGNIYENPELLEA</sequence>
<name>A0A5P1X5R2_9LACO</name>
<dbReference type="InterPro" id="IPR010024">
    <property type="entry name" value="CHP16711"/>
</dbReference>
<dbReference type="Pfam" id="PF09643">
    <property type="entry name" value="YopX"/>
    <property type="match status" value="1"/>
</dbReference>
<dbReference type="AlphaFoldDB" id="A0A5P1X5R2"/>
<evidence type="ECO:0000259" key="1">
    <source>
        <dbReference type="Pfam" id="PF09643"/>
    </source>
</evidence>
<dbReference type="KEGG" id="lnn:F0161_06815"/>
<dbReference type="EMBL" id="CP043939">
    <property type="protein sequence ID" value="QER67597.1"/>
    <property type="molecule type" value="Genomic_DNA"/>
</dbReference>
<proteinExistence type="predicted"/>
<dbReference type="RefSeq" id="WP_150204135.1">
    <property type="nucleotide sequence ID" value="NZ_CP043939.1"/>
</dbReference>
<keyword evidence="3" id="KW-1185">Reference proteome</keyword>
<gene>
    <name evidence="2" type="ORF">F0161_06815</name>
</gene>
<evidence type="ECO:0000313" key="2">
    <source>
        <dbReference type="EMBL" id="QER67597.1"/>
    </source>
</evidence>